<dbReference type="GeneID" id="64408496"/>
<name>A0A3S4U5H0_9ACTN</name>
<reference evidence="1" key="2">
    <citation type="submission" date="2021-03" db="EMBL/GenBank/DDBJ databases">
        <title>Human Oral Microbial Genomes.</title>
        <authorList>
            <person name="Johnston C.D."/>
            <person name="Chen T."/>
            <person name="Dewhirst F.E."/>
        </authorList>
    </citation>
    <scope>NUCLEOTIDE SEQUENCE</scope>
    <source>
        <strain evidence="1">F0714</strain>
    </source>
</reference>
<dbReference type="RefSeq" id="WP_014846469.1">
    <property type="nucleotide sequence ID" value="NZ_CAJZDL010000007.1"/>
</dbReference>
<dbReference type="EMBL" id="CP072385">
    <property type="protein sequence ID" value="QUC09912.1"/>
    <property type="molecule type" value="Genomic_DNA"/>
</dbReference>
<sequence length="51" mass="5729">MVGWIKKVLLVLGIAFVVFYLFTRPEAAAEAIRTFFGAFESIARFFSRLAG</sequence>
<accession>A0A3S4U5H0</accession>
<dbReference type="Proteomes" id="UP000273044">
    <property type="component" value="Chromosome"/>
</dbReference>
<dbReference type="AlphaFoldDB" id="A0A3S4U5H0"/>
<evidence type="ECO:0000313" key="1">
    <source>
        <dbReference type="EMBL" id="QUC09912.1"/>
    </source>
</evidence>
<reference evidence="2 3" key="1">
    <citation type="submission" date="2018-12" db="EMBL/GenBank/DDBJ databases">
        <authorList>
            <consortium name="Pathogen Informatics"/>
        </authorList>
    </citation>
    <scope>NUCLEOTIDE SEQUENCE [LARGE SCALE GENOMIC DNA]</scope>
    <source>
        <strain evidence="2 3">NCTC12967</strain>
    </source>
</reference>
<proteinExistence type="predicted"/>
<dbReference type="Proteomes" id="UP000677180">
    <property type="component" value="Chromosome"/>
</dbReference>
<evidence type="ECO:0000313" key="2">
    <source>
        <dbReference type="EMBL" id="VEH70089.1"/>
    </source>
</evidence>
<protein>
    <submittedName>
        <fullName evidence="2">Uncharacterized protein</fullName>
    </submittedName>
</protein>
<organism evidence="2 3">
    <name type="scientific">Arachnia propionica</name>
    <dbReference type="NCBI Taxonomy" id="1750"/>
    <lineage>
        <taxon>Bacteria</taxon>
        <taxon>Bacillati</taxon>
        <taxon>Actinomycetota</taxon>
        <taxon>Actinomycetes</taxon>
        <taxon>Propionibacteriales</taxon>
        <taxon>Propionibacteriaceae</taxon>
        <taxon>Arachnia</taxon>
    </lineage>
</organism>
<gene>
    <name evidence="1" type="ORF">J5A53_08685</name>
    <name evidence="2" type="ORF">NCTC12967_01374</name>
</gene>
<evidence type="ECO:0000313" key="3">
    <source>
        <dbReference type="Proteomes" id="UP000273044"/>
    </source>
</evidence>
<keyword evidence="3" id="KW-1185">Reference proteome</keyword>
<dbReference type="EMBL" id="LR134406">
    <property type="protein sequence ID" value="VEH70089.1"/>
    <property type="molecule type" value="Genomic_DNA"/>
</dbReference>